<dbReference type="NCBIfam" id="NF042935">
    <property type="entry name" value="SCO6880_fam"/>
    <property type="match status" value="1"/>
</dbReference>
<evidence type="ECO:0008006" key="4">
    <source>
        <dbReference type="Google" id="ProtNLM"/>
    </source>
</evidence>
<sequence length="489" mass="52809">MASQQNRSKAEFELRAVQFSRLTRRGILLGLSLPQLIVLAIGVLSVVGALYAGGGVLLAWTAPVWVVCAVLAWTPIGGRKLIEWVPVTVRWLLRTSARQTVFRMRVVKPRPAGTLALPGDAAALREWEDPETGAAMIHDPHAQTLTAIVAVSHPAFVLLDPGEQERRVATWGRVLATACRSGRIARLQICERTLPDGGSGLVEWWRRHGQDDESWTSTVYRELIDRAGPAGERHATTISVALDMRAAARQIRTSGGGIKGAAAVLRQEMTTLTTALRAAELAVTGWLTPPEVAVILRAAYDPAAAASLERHGDIGRSLATAGPVAVTETWDRLRSDSAHHAVLWISEWPRSQVYPGFLAPVLLSSGIQRAFSLICTPIRSDQAARDIRKKKTELISDAAQRQKMGQIEDASQTAEYGDVLQQEADLTAGHGVLRFTGLISISAPTVEELDTAVAAIEQAAIQASCETRRLVGQQAQAFTVAALPLCRTV</sequence>
<keyword evidence="1" id="KW-0812">Transmembrane</keyword>
<dbReference type="Proteomes" id="UP000776164">
    <property type="component" value="Unassembled WGS sequence"/>
</dbReference>
<feature type="transmembrane region" description="Helical" evidence="1">
    <location>
        <begin position="27"/>
        <end position="51"/>
    </location>
</feature>
<evidence type="ECO:0000313" key="3">
    <source>
        <dbReference type="Proteomes" id="UP000776164"/>
    </source>
</evidence>
<keyword evidence="1" id="KW-0472">Membrane</keyword>
<keyword evidence="3" id="KW-1185">Reference proteome</keyword>
<dbReference type="RefSeq" id="WP_205109369.1">
    <property type="nucleotide sequence ID" value="NZ_BAAAHT010000004.1"/>
</dbReference>
<name>A0ABS2L680_9MICO</name>
<reference evidence="2 3" key="1">
    <citation type="submission" date="2021-01" db="EMBL/GenBank/DDBJ databases">
        <title>Sequencing the genomes of 1000 actinobacteria strains.</title>
        <authorList>
            <person name="Klenk H.-P."/>
        </authorList>
    </citation>
    <scope>NUCLEOTIDE SEQUENCE [LARGE SCALE GENOMIC DNA]</scope>
    <source>
        <strain evidence="2 3">DSM 13057</strain>
    </source>
</reference>
<proteinExistence type="predicted"/>
<dbReference type="EMBL" id="JAFBBU010000001">
    <property type="protein sequence ID" value="MBM7472539.1"/>
    <property type="molecule type" value="Genomic_DNA"/>
</dbReference>
<dbReference type="InterPro" id="IPR049978">
    <property type="entry name" value="SCO6880-like"/>
</dbReference>
<organism evidence="2 3">
    <name type="scientific">Subtercola frigoramans</name>
    <dbReference type="NCBI Taxonomy" id="120298"/>
    <lineage>
        <taxon>Bacteria</taxon>
        <taxon>Bacillati</taxon>
        <taxon>Actinomycetota</taxon>
        <taxon>Actinomycetes</taxon>
        <taxon>Micrococcales</taxon>
        <taxon>Microbacteriaceae</taxon>
        <taxon>Subtercola</taxon>
    </lineage>
</organism>
<gene>
    <name evidence="2" type="ORF">JOE66_002173</name>
</gene>
<comment type="caution">
    <text evidence="2">The sequence shown here is derived from an EMBL/GenBank/DDBJ whole genome shotgun (WGS) entry which is preliminary data.</text>
</comment>
<keyword evidence="1" id="KW-1133">Transmembrane helix</keyword>
<evidence type="ECO:0000313" key="2">
    <source>
        <dbReference type="EMBL" id="MBM7472539.1"/>
    </source>
</evidence>
<protein>
    <recommendedName>
        <fullName evidence="4">PrgI family protein</fullName>
    </recommendedName>
</protein>
<accession>A0ABS2L680</accession>
<evidence type="ECO:0000256" key="1">
    <source>
        <dbReference type="SAM" id="Phobius"/>
    </source>
</evidence>